<dbReference type="InterPro" id="IPR041664">
    <property type="entry name" value="AAA_16"/>
</dbReference>
<dbReference type="Gene3D" id="1.25.40.10">
    <property type="entry name" value="Tetratricopeptide repeat domain"/>
    <property type="match status" value="2"/>
</dbReference>
<dbReference type="Pfam" id="PF03704">
    <property type="entry name" value="BTAD"/>
    <property type="match status" value="1"/>
</dbReference>
<keyword evidence="1" id="KW-0547">Nucleotide-binding</keyword>
<dbReference type="SMART" id="SM01043">
    <property type="entry name" value="BTAD"/>
    <property type="match status" value="1"/>
</dbReference>
<organism evidence="4 5">
    <name type="scientific">Deinococcus cellulosilyticus (strain DSM 18568 / NBRC 106333 / KACC 11606 / 5516J-15)</name>
    <dbReference type="NCBI Taxonomy" id="1223518"/>
    <lineage>
        <taxon>Bacteria</taxon>
        <taxon>Thermotogati</taxon>
        <taxon>Deinococcota</taxon>
        <taxon>Deinococci</taxon>
        <taxon>Deinococcales</taxon>
        <taxon>Deinococcaceae</taxon>
        <taxon>Deinococcus</taxon>
    </lineage>
</organism>
<dbReference type="EMBL" id="BJXB01000007">
    <property type="protein sequence ID" value="GEM46354.1"/>
    <property type="molecule type" value="Genomic_DNA"/>
</dbReference>
<reference evidence="4 5" key="1">
    <citation type="submission" date="2019-07" db="EMBL/GenBank/DDBJ databases">
        <title>Whole genome shotgun sequence of Deinococcus cellulosilyticus NBRC 106333.</title>
        <authorList>
            <person name="Hosoyama A."/>
            <person name="Uohara A."/>
            <person name="Ohji S."/>
            <person name="Ichikawa N."/>
        </authorList>
    </citation>
    <scope>NUCLEOTIDE SEQUENCE [LARGE SCALE GENOMIC DNA]</scope>
    <source>
        <strain evidence="4 5">NBRC 106333</strain>
    </source>
</reference>
<dbReference type="InterPro" id="IPR027417">
    <property type="entry name" value="P-loop_NTPase"/>
</dbReference>
<evidence type="ECO:0000313" key="4">
    <source>
        <dbReference type="EMBL" id="GEM46354.1"/>
    </source>
</evidence>
<dbReference type="AlphaFoldDB" id="A0A511N0I0"/>
<dbReference type="GO" id="GO:0004016">
    <property type="term" value="F:adenylate cyclase activity"/>
    <property type="evidence" value="ECO:0007669"/>
    <property type="project" value="TreeGrafter"/>
</dbReference>
<dbReference type="GO" id="GO:0005524">
    <property type="term" value="F:ATP binding"/>
    <property type="evidence" value="ECO:0007669"/>
    <property type="project" value="UniProtKB-KW"/>
</dbReference>
<comment type="caution">
    <text evidence="4">The sequence shown here is derived from an EMBL/GenBank/DDBJ whole genome shotgun (WGS) entry which is preliminary data.</text>
</comment>
<dbReference type="SUPFAM" id="SSF52540">
    <property type="entry name" value="P-loop containing nucleoside triphosphate hydrolases"/>
    <property type="match status" value="1"/>
</dbReference>
<dbReference type="SUPFAM" id="SSF48452">
    <property type="entry name" value="TPR-like"/>
    <property type="match status" value="3"/>
</dbReference>
<dbReference type="InterPro" id="IPR005158">
    <property type="entry name" value="BTAD"/>
</dbReference>
<dbReference type="PANTHER" id="PTHR16305">
    <property type="entry name" value="TESTICULAR SOLUBLE ADENYLYL CYCLASE"/>
    <property type="match status" value="1"/>
</dbReference>
<protein>
    <recommendedName>
        <fullName evidence="3">Bacterial transcriptional activator domain-containing protein</fullName>
    </recommendedName>
</protein>
<feature type="domain" description="Bacterial transcriptional activator" evidence="3">
    <location>
        <begin position="99"/>
        <end position="235"/>
    </location>
</feature>
<sequence length="1126" mass="125137">MPEHSSNPAGWHLSVLGGASLQGADTHHRLERRTAAVLAYLALEGETPKYRLAGLLWPDSSEETARGNMRQLLRRLRVLTGTDLIEGVGQIRLKPEVTSDVGTLREVFHQGNAEAVLQYEGELLEGEDYDDTPDFAEWLTGARETLRDLHLRALRKQTALLEKQGNWASALEYAWQVVHTEPLSEEGYRTVMRLQYLLGDRGAAVATFERCQTLLGELLNTSPLPDTLKLLAEIQQGSLQVPVEKPAAPDIPLSVLRPPALIGREEQWGLLEAAWKNRKVIFVRGEAGAGKTRLALDFAHSKGEVLLLEVRPGDREVPYATLARLIRKLIQHRSEPNTLLHPWMAQELSRVVPELGKEVQPSIRSDLERLRFLDGLLQGTLALLQSSILVLDDLQCADRATLEFLGHLLSSGQLLTPLFVTFRTDEASAALLHLLKRAQETDDAGIIDVNALTESQVTRLLDSLNLAGFPQASVRRITRYTGGVPLFVVETVRHLLETGLQDETLPAKLLSGRASRIIEKRLERLDAPTLRVAQAAAIWEEDITLEQLSDVLQQPLLDVLDAWEKLHAAQFVQGHRFSHDLLREAVLSGLPEAISTWLHRRAALVVGAEQPLRQARHWLQAGEKERAAPLFVQAAREAARFLQFQDAAKLYQQGARCHEDSGKREEAFEGHAAVFERLWLHDLGSLLDTGVEALQRLAHTGLQQARAAAAASITQLVLYRNFAGAEEAALCGLHGLKSTGGEHPVVRAELLRLLIEARTHQKHPESTLEAMQQAQPLLESLPAESQAALHMSIGAAYLLLWQDERSLEHLGKASQLFEQQGDGYGASYARLIAAHMLEAAGKQTQAEQVRQQVDARLSQTEKRGSVQYFNLVKLGINLTGQHRYREALQHLEQARVLLPEVGRPAGLLERALADLYCALGAWELSEKAALAALQDPEPLDEGWGLAWIRLGQVLGMKGEPQEAQVAFREAGNFLGRVPLPEGQARFLLLQAEKAAPAQSLELTNRVLNLPRLSQGLQMRALTLQAQAHLRLGEHDTARQLSARVMEPEAPDLFEDPLLPLMVQHQIQVTAGKADCDVLQRMRDWLQNWVPLHVPEEHQQDYFNKPAVRAALEVLETTRSGIVWKGN</sequence>
<accession>A0A511N0I0</accession>
<name>A0A511N0I0_DEIC1</name>
<keyword evidence="5" id="KW-1185">Reference proteome</keyword>
<dbReference type="InterPro" id="IPR036388">
    <property type="entry name" value="WH-like_DNA-bd_sf"/>
</dbReference>
<gene>
    <name evidence="4" type="ORF">DC3_19890</name>
</gene>
<dbReference type="RefSeq" id="WP_186815938.1">
    <property type="nucleotide sequence ID" value="NZ_BJXB01000007.1"/>
</dbReference>
<evidence type="ECO:0000313" key="5">
    <source>
        <dbReference type="Proteomes" id="UP000321306"/>
    </source>
</evidence>
<dbReference type="Gene3D" id="1.10.10.10">
    <property type="entry name" value="Winged helix-like DNA-binding domain superfamily/Winged helix DNA-binding domain"/>
    <property type="match status" value="1"/>
</dbReference>
<evidence type="ECO:0000256" key="2">
    <source>
        <dbReference type="ARBA" id="ARBA00022840"/>
    </source>
</evidence>
<proteinExistence type="predicted"/>
<dbReference type="Pfam" id="PF13191">
    <property type="entry name" value="AAA_16"/>
    <property type="match status" value="1"/>
</dbReference>
<keyword evidence="2" id="KW-0067">ATP-binding</keyword>
<evidence type="ECO:0000259" key="3">
    <source>
        <dbReference type="SMART" id="SM01043"/>
    </source>
</evidence>
<dbReference type="Gene3D" id="3.40.50.300">
    <property type="entry name" value="P-loop containing nucleotide triphosphate hydrolases"/>
    <property type="match status" value="1"/>
</dbReference>
<dbReference type="InterPro" id="IPR011990">
    <property type="entry name" value="TPR-like_helical_dom_sf"/>
</dbReference>
<dbReference type="GO" id="GO:0005737">
    <property type="term" value="C:cytoplasm"/>
    <property type="evidence" value="ECO:0007669"/>
    <property type="project" value="TreeGrafter"/>
</dbReference>
<dbReference type="Proteomes" id="UP000321306">
    <property type="component" value="Unassembled WGS sequence"/>
</dbReference>
<evidence type="ECO:0000256" key="1">
    <source>
        <dbReference type="ARBA" id="ARBA00022741"/>
    </source>
</evidence>
<dbReference type="PANTHER" id="PTHR16305:SF28">
    <property type="entry name" value="GUANYLATE CYCLASE DOMAIN-CONTAINING PROTEIN"/>
    <property type="match status" value="1"/>
</dbReference>